<organism evidence="8 9">
    <name type="scientific">Botrimarina mediterranea</name>
    <dbReference type="NCBI Taxonomy" id="2528022"/>
    <lineage>
        <taxon>Bacteria</taxon>
        <taxon>Pseudomonadati</taxon>
        <taxon>Planctomycetota</taxon>
        <taxon>Planctomycetia</taxon>
        <taxon>Pirellulales</taxon>
        <taxon>Lacipirellulaceae</taxon>
        <taxon>Botrimarina</taxon>
    </lineage>
</organism>
<evidence type="ECO:0000256" key="6">
    <source>
        <dbReference type="ARBA" id="ARBA00023229"/>
    </source>
</evidence>
<dbReference type="Gene3D" id="1.10.600.10">
    <property type="entry name" value="Farnesyl Diphosphate Synthase"/>
    <property type="match status" value="1"/>
</dbReference>
<dbReference type="SFLD" id="SFLDS00005">
    <property type="entry name" value="Isoprenoid_Synthase_Type_I"/>
    <property type="match status" value="1"/>
</dbReference>
<dbReference type="SUPFAM" id="SSF48576">
    <property type="entry name" value="Terpenoid synthases"/>
    <property type="match status" value="1"/>
</dbReference>
<accession>A0A518KAM2</accession>
<dbReference type="PROSITE" id="PS00723">
    <property type="entry name" value="POLYPRENYL_SYNTHASE_1"/>
    <property type="match status" value="1"/>
</dbReference>
<keyword evidence="3 7" id="KW-0808">Transferase</keyword>
<keyword evidence="6" id="KW-0414">Isoprene biosynthesis</keyword>
<evidence type="ECO:0000256" key="5">
    <source>
        <dbReference type="ARBA" id="ARBA00022842"/>
    </source>
</evidence>
<dbReference type="FunFam" id="1.10.600.10:FF:000001">
    <property type="entry name" value="Geranylgeranyl diphosphate synthase"/>
    <property type="match status" value="1"/>
</dbReference>
<name>A0A518KAM2_9BACT</name>
<dbReference type="SFLD" id="SFLDG01017">
    <property type="entry name" value="Polyprenyl_Transferase_Like"/>
    <property type="match status" value="1"/>
</dbReference>
<sequence>MLTEAAAEMSEAAADSVSDIEAIDAALTAALREAPGRPARLMEAMRYAVLGPGKRLRPRLVLMATRACGGDPADAINCACAVEMIHAYSLVHDDLPAMDDDDLRRGRPTVHRQFDEMTAILAGDALLALAFETLIWPPTPVQAAAPACRELAHAAGPGMLVGGQVDDLAGVLAAPEGREATLQRLETIHRRKTGAMIVVSLRLGALCAGAKPPQLTALSEYGDAIGLLFQVTDDLLDAAGDATAVGKRVGKDQDAGKLTYPGLLGVKESRTYAAELAKRATAALKPLGPAAEPLHALTRQILERDR</sequence>
<evidence type="ECO:0000256" key="3">
    <source>
        <dbReference type="ARBA" id="ARBA00022679"/>
    </source>
</evidence>
<dbReference type="PROSITE" id="PS00444">
    <property type="entry name" value="POLYPRENYL_SYNTHASE_2"/>
    <property type="match status" value="1"/>
</dbReference>
<dbReference type="PANTHER" id="PTHR43281:SF1">
    <property type="entry name" value="FARNESYL DIPHOSPHATE SYNTHASE"/>
    <property type="match status" value="1"/>
</dbReference>
<evidence type="ECO:0000256" key="2">
    <source>
        <dbReference type="ARBA" id="ARBA00006706"/>
    </source>
</evidence>
<dbReference type="Proteomes" id="UP000316426">
    <property type="component" value="Chromosome"/>
</dbReference>
<evidence type="ECO:0000256" key="4">
    <source>
        <dbReference type="ARBA" id="ARBA00022723"/>
    </source>
</evidence>
<dbReference type="Pfam" id="PF00348">
    <property type="entry name" value="polyprenyl_synt"/>
    <property type="match status" value="1"/>
</dbReference>
<dbReference type="NCBIfam" id="NF045485">
    <property type="entry name" value="FPPsyn"/>
    <property type="match status" value="1"/>
</dbReference>
<keyword evidence="9" id="KW-1185">Reference proteome</keyword>
<dbReference type="GO" id="GO:0005737">
    <property type="term" value="C:cytoplasm"/>
    <property type="evidence" value="ECO:0007669"/>
    <property type="project" value="UniProtKB-ARBA"/>
</dbReference>
<evidence type="ECO:0000256" key="1">
    <source>
        <dbReference type="ARBA" id="ARBA00001946"/>
    </source>
</evidence>
<dbReference type="InterPro" id="IPR053378">
    <property type="entry name" value="Prenyl_diphosphate_synthase"/>
</dbReference>
<dbReference type="PANTHER" id="PTHR43281">
    <property type="entry name" value="FARNESYL DIPHOSPHATE SYNTHASE"/>
    <property type="match status" value="1"/>
</dbReference>
<dbReference type="EC" id="2.5.1.10" evidence="8"/>
<dbReference type="KEGG" id="bmei:Spa11_30450"/>
<keyword evidence="5" id="KW-0460">Magnesium</keyword>
<dbReference type="InterPro" id="IPR008949">
    <property type="entry name" value="Isoprenoid_synthase_dom_sf"/>
</dbReference>
<dbReference type="RefSeq" id="WP_231932955.1">
    <property type="nucleotide sequence ID" value="NZ_CP036349.1"/>
</dbReference>
<evidence type="ECO:0000313" key="9">
    <source>
        <dbReference type="Proteomes" id="UP000316426"/>
    </source>
</evidence>
<dbReference type="InterPro" id="IPR033749">
    <property type="entry name" value="Polyprenyl_synt_CS"/>
</dbReference>
<dbReference type="GO" id="GO:0004337">
    <property type="term" value="F:(2E,6E)-farnesyl diphosphate synthase activity"/>
    <property type="evidence" value="ECO:0007669"/>
    <property type="project" value="UniProtKB-EC"/>
</dbReference>
<protein>
    <submittedName>
        <fullName evidence="8">Farnesyl diphosphate synthase</fullName>
        <ecNumber evidence="8">2.5.1.10</ecNumber>
    </submittedName>
</protein>
<dbReference type="AlphaFoldDB" id="A0A518KAM2"/>
<gene>
    <name evidence="8" type="ORF">Spa11_30450</name>
</gene>
<proteinExistence type="inferred from homology"/>
<dbReference type="CDD" id="cd00685">
    <property type="entry name" value="Trans_IPPS_HT"/>
    <property type="match status" value="1"/>
</dbReference>
<reference evidence="8 9" key="1">
    <citation type="submission" date="2019-02" db="EMBL/GenBank/DDBJ databases">
        <title>Deep-cultivation of Planctomycetes and their phenomic and genomic characterization uncovers novel biology.</title>
        <authorList>
            <person name="Wiegand S."/>
            <person name="Jogler M."/>
            <person name="Boedeker C."/>
            <person name="Pinto D."/>
            <person name="Vollmers J."/>
            <person name="Rivas-Marin E."/>
            <person name="Kohn T."/>
            <person name="Peeters S.H."/>
            <person name="Heuer A."/>
            <person name="Rast P."/>
            <person name="Oberbeckmann S."/>
            <person name="Bunk B."/>
            <person name="Jeske O."/>
            <person name="Meyerdierks A."/>
            <person name="Storesund J.E."/>
            <person name="Kallscheuer N."/>
            <person name="Luecker S."/>
            <person name="Lage O.M."/>
            <person name="Pohl T."/>
            <person name="Merkel B.J."/>
            <person name="Hornburger P."/>
            <person name="Mueller R.-W."/>
            <person name="Bruemmer F."/>
            <person name="Labrenz M."/>
            <person name="Spormann A.M."/>
            <person name="Op den Camp H."/>
            <person name="Overmann J."/>
            <person name="Amann R."/>
            <person name="Jetten M.S.M."/>
            <person name="Mascher T."/>
            <person name="Medema M.H."/>
            <person name="Devos D.P."/>
            <person name="Kaster A.-K."/>
            <person name="Ovreas L."/>
            <person name="Rohde M."/>
            <person name="Galperin M.Y."/>
            <person name="Jogler C."/>
        </authorList>
    </citation>
    <scope>NUCLEOTIDE SEQUENCE [LARGE SCALE GENOMIC DNA]</scope>
    <source>
        <strain evidence="8 9">Spa11</strain>
    </source>
</reference>
<dbReference type="EMBL" id="CP036349">
    <property type="protein sequence ID" value="QDV74836.1"/>
    <property type="molecule type" value="Genomic_DNA"/>
</dbReference>
<keyword evidence="4" id="KW-0479">Metal-binding</keyword>
<evidence type="ECO:0000313" key="8">
    <source>
        <dbReference type="EMBL" id="QDV74836.1"/>
    </source>
</evidence>
<evidence type="ECO:0000256" key="7">
    <source>
        <dbReference type="RuleBase" id="RU004466"/>
    </source>
</evidence>
<dbReference type="InterPro" id="IPR000092">
    <property type="entry name" value="Polyprenyl_synt"/>
</dbReference>
<comment type="similarity">
    <text evidence="2 7">Belongs to the FPP/GGPP synthase family.</text>
</comment>
<dbReference type="GO" id="GO:0046872">
    <property type="term" value="F:metal ion binding"/>
    <property type="evidence" value="ECO:0007669"/>
    <property type="project" value="UniProtKB-KW"/>
</dbReference>
<dbReference type="GO" id="GO:0016114">
    <property type="term" value="P:terpenoid biosynthetic process"/>
    <property type="evidence" value="ECO:0007669"/>
    <property type="project" value="UniProtKB-ARBA"/>
</dbReference>
<comment type="cofactor">
    <cofactor evidence="1">
        <name>Mg(2+)</name>
        <dbReference type="ChEBI" id="CHEBI:18420"/>
    </cofactor>
</comment>